<dbReference type="InterPro" id="IPR032758">
    <property type="entry name" value="MqsA/HigA-2"/>
</dbReference>
<dbReference type="EMBL" id="CP048685">
    <property type="protein sequence ID" value="QPJ61448.1"/>
    <property type="molecule type" value="Genomic_DNA"/>
</dbReference>
<dbReference type="SUPFAM" id="SSF47413">
    <property type="entry name" value="lambda repressor-like DNA-binding domains"/>
    <property type="match status" value="1"/>
</dbReference>
<dbReference type="SMART" id="SM00530">
    <property type="entry name" value="HTH_XRE"/>
    <property type="match status" value="1"/>
</dbReference>
<gene>
    <name evidence="2" type="ORF">G3M70_05910</name>
</gene>
<dbReference type="InterPro" id="IPR010982">
    <property type="entry name" value="Lambda_DNA-bd_dom_sf"/>
</dbReference>
<evidence type="ECO:0000313" key="3">
    <source>
        <dbReference type="Proteomes" id="UP000594688"/>
    </source>
</evidence>
<dbReference type="Proteomes" id="UP000594688">
    <property type="component" value="Chromosome"/>
</dbReference>
<accession>A0A7T0BV68</accession>
<dbReference type="KEGG" id="nli:G3M70_05910"/>
<dbReference type="InterPro" id="IPR027417">
    <property type="entry name" value="P-loop_NTPase"/>
</dbReference>
<dbReference type="InterPro" id="IPR001387">
    <property type="entry name" value="Cro/C1-type_HTH"/>
</dbReference>
<evidence type="ECO:0000313" key="2">
    <source>
        <dbReference type="EMBL" id="QPJ61448.1"/>
    </source>
</evidence>
<dbReference type="Pfam" id="PF15731">
    <property type="entry name" value="MqsA_antitoxin"/>
    <property type="match status" value="1"/>
</dbReference>
<protein>
    <submittedName>
        <fullName evidence="2">Type II toxin-antitoxin system MqsA family antitoxin</fullName>
    </submittedName>
</protein>
<organism evidence="2 3">
    <name type="scientific">Candidatus Nitronauta litoralis</name>
    <dbReference type="NCBI Taxonomy" id="2705533"/>
    <lineage>
        <taxon>Bacteria</taxon>
        <taxon>Pseudomonadati</taxon>
        <taxon>Nitrospinota/Tectimicrobiota group</taxon>
        <taxon>Nitrospinota</taxon>
        <taxon>Nitrospinia</taxon>
        <taxon>Nitrospinales</taxon>
        <taxon>Nitrospinaceae</taxon>
        <taxon>Candidatus Nitronauta</taxon>
    </lineage>
</organism>
<feature type="domain" description="HTH cro/C1-type" evidence="1">
    <location>
        <begin position="19"/>
        <end position="72"/>
    </location>
</feature>
<dbReference type="SUPFAM" id="SSF52540">
    <property type="entry name" value="P-loop containing nucleoside triphosphate hydrolases"/>
    <property type="match status" value="1"/>
</dbReference>
<dbReference type="Gene3D" id="1.10.260.40">
    <property type="entry name" value="lambda repressor-like DNA-binding domains"/>
    <property type="match status" value="1"/>
</dbReference>
<dbReference type="CDD" id="cd00093">
    <property type="entry name" value="HTH_XRE"/>
    <property type="match status" value="1"/>
</dbReference>
<sequence length="1353" mass="152001">MIKRGGAQKSNDELSPERIRAIRESLGLSQDVAGEILGGGPRAFTKYEAGSIKPAAAVINLLKILEVNPKALETLTGNETKPKKISGRSPFEVKGKHVEELSADQLVNLTRRLLAAEAFSYSLPSPTIHVPENINAPDGGEDARIKWEGSPEKTLYLSCRLNQFQMKSGKIENKKAGKEVINKKGQIKEMVRSVLEAGGTYTLLCAHGYVHQETQKKETAIRKTLTEAGLSFKDHQVRFFDSSMIADWVNTHPSVAIWLLEKTEISSIGNFRSLEYWSNSPEHSIEFFEDSRLKEVQSKLLPSIIKPKNGMRVHGPSGTGKSRLILEALRGEVIIDGTSSTSIKDLALYVDEQSAGTHSIKHAIQNLADSSTRAIVVVDSCDVQTHRHLLNLIQREESKLSLITIDDEPPFIEKDDTVLVGPADKLVIDKILKTVAPNLRDEDQRRFVKFSQGFPRVATLLGESWTNEKPILDAFSEIAKIIIIGREKFEPDLLLYGAQLLSIFGVLYESEIEVVADLSSRLDAEGLRSAIYKLEARGIVQKKGKALLIQPRPVALCLAELKWSEWGRDEWEDMIAGPLSEELKKRAFSQLALLNTTDLGIQIGKYLLRAGGPLDSIENLSKTGAAEIFSCLAEVDAEAAVSLLERSLGRVSPQKIKILDGDARRHIVWALQKISFCTEVFERGAKIMLDLAINESESWDNYATGNFKSFFPVHLGNTEGNAEMRFRVIDDALNTDNESQLLMVVEALISGSETDFFSRGVGAETHGTRPVKEPWRPNTGEEFVNYIEGCCNRLIDLSKRKDEVGAAAKQGLGNKFRYLANKQFLKVVKRAVEEVVSVHGAYWPEAYESLGDVLVHDIEGHSAEYIKEIQAILKTFTPKSLEDRLRILVIEMPWDYPCDEKLSFEQREKKQKEAVEDLVGDYLKTPEDLKKALAKINCLPKEKRRGQLRMAWVFGYQISRKSENPEKWLNLITKSLLDIKAEDRDFDLLAGYLRGLYQKNPQAVEEFKLNASGSADFAPALPSICLRIGIQAEDIPMVSGALKAELITPWHLMQWSCGGVLAELSPADVSPLFDLLITISEEGFCVAMDLLGMYAYGRPEILEEFIPQIKLAAENSGLKSKDGHRSQMDEHHFQDIMKWILRKGRGNVDARSIASILSNQLVNLVNNGNERLIKPLVPLLLSDFPEISWQIIGPAITSDIRVAWKFEHLLGDKYSFRESKNPPILSLPEETLFSWCQANKKTAPSLVAAIVPVLTTQNPKETDIEVHPVMRKLLDEFGDQKEVLEGIERNIFTYGWSGSRTTYFQLYLIPFKELKDHPRKEVRFWAERMINILRHQKNQARDEDEEQEAFWSV</sequence>
<name>A0A7T0BV68_9BACT</name>
<dbReference type="GO" id="GO:0003677">
    <property type="term" value="F:DNA binding"/>
    <property type="evidence" value="ECO:0007669"/>
    <property type="project" value="InterPro"/>
</dbReference>
<evidence type="ECO:0000259" key="1">
    <source>
        <dbReference type="PROSITE" id="PS50943"/>
    </source>
</evidence>
<reference evidence="2 3" key="1">
    <citation type="submission" date="2020-02" db="EMBL/GenBank/DDBJ databases">
        <title>Genomic and physiological characterization of two novel Nitrospinaceae genera.</title>
        <authorList>
            <person name="Mueller A.J."/>
            <person name="Jung M.-Y."/>
            <person name="Strachan C.R."/>
            <person name="Herbold C.W."/>
            <person name="Kirkegaard R.H."/>
            <person name="Daims H."/>
        </authorList>
    </citation>
    <scope>NUCLEOTIDE SEQUENCE [LARGE SCALE GENOMIC DNA]</scope>
    <source>
        <strain evidence="2">EB</strain>
    </source>
</reference>
<dbReference type="PROSITE" id="PS50943">
    <property type="entry name" value="HTH_CROC1"/>
    <property type="match status" value="1"/>
</dbReference>
<proteinExistence type="predicted"/>